<evidence type="ECO:0000313" key="1">
    <source>
        <dbReference type="EMBL" id="AKG47354.1"/>
    </source>
</evidence>
<reference evidence="1" key="1">
    <citation type="journal article" date="2011" name="Biologija">
        <title>Analysis of phthalate degradation operon from Arthrobacter sp. 68b.</title>
        <authorList>
            <person name="Stanislauskiene R."/>
            <person name="Rudenkov M."/>
            <person name="Karvelis L."/>
            <person name="Gasparaviciute R."/>
            <person name="Meskiene R."/>
            <person name="Casaite V."/>
            <person name="Meskys R."/>
        </authorList>
    </citation>
    <scope>NUCLEOTIDE SEQUENCE</scope>
    <source>
        <strain evidence="1">68b</strain>
        <plasmid evidence="1">p2MP</plasmid>
    </source>
</reference>
<keyword evidence="1" id="KW-0614">Plasmid</keyword>
<proteinExistence type="predicted"/>
<protein>
    <submittedName>
        <fullName evidence="1">Uncharacterized protein</fullName>
    </submittedName>
</protein>
<dbReference type="EMBL" id="KJ410765">
    <property type="protein sequence ID" value="AKG47354.1"/>
    <property type="molecule type" value="Genomic_DNA"/>
</dbReference>
<reference evidence="1" key="2">
    <citation type="submission" date="2014-02" db="EMBL/GenBank/DDBJ databases">
        <title>Plasmid-mediated 2-methylpyridine and pyridine degradation in Arthrobacter sp. 68b.</title>
        <authorList>
            <person name="Stanislauskiene R."/>
            <person name="Rutkiene R."/>
            <person name="Gasparaviciute R."/>
            <person name="Meskiene R."/>
            <person name="Bachamatova I."/>
            <person name="Marcinkeviciene L."/>
            <person name="Meskys R."/>
        </authorList>
    </citation>
    <scope>NUCLEOTIDE SEQUENCE</scope>
    <source>
        <strain evidence="1">68b</strain>
        <plasmid evidence="1">p2MP</plasmid>
    </source>
</reference>
<geneLocation type="plasmid" evidence="1">
    <name>p2MP</name>
</geneLocation>
<accession>A0A0F7G2W8</accession>
<sequence length="116" mass="12448">MSAAQKLSISDIAWNGLPGERDDQNWPMLAVCEADGDRADEQLLQPGSEAELAGTNDDDGCVGGFRKLAPGPGRIAGDRPEGPADSSAVQCVLKAFQNAGTLWLRRRRQARRPGHH</sequence>
<dbReference type="AlphaFoldDB" id="A0A0F7G2W8"/>
<name>A0A0F7G2W8_9MICC</name>
<organism evidence="1">
    <name type="scientific">Arthrobacter sp. 68b</name>
    <dbReference type="NCBI Taxonomy" id="311808"/>
    <lineage>
        <taxon>Bacteria</taxon>
        <taxon>Bacillati</taxon>
        <taxon>Actinomycetota</taxon>
        <taxon>Actinomycetes</taxon>
        <taxon>Micrococcales</taxon>
        <taxon>Micrococcaceae</taxon>
        <taxon>Arthrobacter</taxon>
    </lineage>
</organism>